<dbReference type="Proteomes" id="UP001500325">
    <property type="component" value="Unassembled WGS sequence"/>
</dbReference>
<proteinExistence type="predicted"/>
<comment type="caution">
    <text evidence="2">The sequence shown here is derived from an EMBL/GenBank/DDBJ whole genome shotgun (WGS) entry which is preliminary data.</text>
</comment>
<accession>A0ABP8W8T9</accession>
<evidence type="ECO:0000313" key="2">
    <source>
        <dbReference type="EMBL" id="GAA4684475.1"/>
    </source>
</evidence>
<dbReference type="EMBL" id="BAABIC010000005">
    <property type="protein sequence ID" value="GAA4684475.1"/>
    <property type="molecule type" value="Genomic_DNA"/>
</dbReference>
<sequence length="65" mass="6683">MSERTAAWRRRAEEATGSRPVAPRTGPGGGVLDDIDALLAADDPGPADRSAVDPSEGGDGREPLL</sequence>
<name>A0ABP8W8T9_9PSEU</name>
<keyword evidence="3" id="KW-1185">Reference proteome</keyword>
<organism evidence="2 3">
    <name type="scientific">Pseudonocardia yuanmonensis</name>
    <dbReference type="NCBI Taxonomy" id="1095914"/>
    <lineage>
        <taxon>Bacteria</taxon>
        <taxon>Bacillati</taxon>
        <taxon>Actinomycetota</taxon>
        <taxon>Actinomycetes</taxon>
        <taxon>Pseudonocardiales</taxon>
        <taxon>Pseudonocardiaceae</taxon>
        <taxon>Pseudonocardia</taxon>
    </lineage>
</organism>
<feature type="region of interest" description="Disordered" evidence="1">
    <location>
        <begin position="1"/>
        <end position="65"/>
    </location>
</feature>
<dbReference type="RefSeq" id="WP_345379848.1">
    <property type="nucleotide sequence ID" value="NZ_BAABIC010000005.1"/>
</dbReference>
<protein>
    <submittedName>
        <fullName evidence="2">Uncharacterized protein</fullName>
    </submittedName>
</protein>
<reference evidence="3" key="1">
    <citation type="journal article" date="2019" name="Int. J. Syst. Evol. Microbiol.">
        <title>The Global Catalogue of Microorganisms (GCM) 10K type strain sequencing project: providing services to taxonomists for standard genome sequencing and annotation.</title>
        <authorList>
            <consortium name="The Broad Institute Genomics Platform"/>
            <consortium name="The Broad Institute Genome Sequencing Center for Infectious Disease"/>
            <person name="Wu L."/>
            <person name="Ma J."/>
        </authorList>
    </citation>
    <scope>NUCLEOTIDE SEQUENCE [LARGE SCALE GENOMIC DNA]</scope>
    <source>
        <strain evidence="3">JCM 18055</strain>
    </source>
</reference>
<gene>
    <name evidence="2" type="ORF">GCM10023215_19130</name>
</gene>
<feature type="compositionally biased region" description="Low complexity" evidence="1">
    <location>
        <begin position="37"/>
        <end position="48"/>
    </location>
</feature>
<evidence type="ECO:0000313" key="3">
    <source>
        <dbReference type="Proteomes" id="UP001500325"/>
    </source>
</evidence>
<evidence type="ECO:0000256" key="1">
    <source>
        <dbReference type="SAM" id="MobiDB-lite"/>
    </source>
</evidence>